<dbReference type="EMBL" id="JAPWTJ010000045">
    <property type="protein sequence ID" value="KAJ8984130.1"/>
    <property type="molecule type" value="Genomic_DNA"/>
</dbReference>
<proteinExistence type="predicted"/>
<accession>A0ABQ9K0J9</accession>
<sequence>MLHAGCRASLGLKPRGNCYDSIELDIGKLPISDCLKSPTNGYMKLLALTSCVGQLFSNLNERKQ</sequence>
<reference evidence="1" key="1">
    <citation type="journal article" date="2023" name="Insect Mol. Biol.">
        <title>Genome sequencing provides insights into the evolution of gene families encoding plant cell wall-degrading enzymes in longhorned beetles.</title>
        <authorList>
            <person name="Shin N.R."/>
            <person name="Okamura Y."/>
            <person name="Kirsch R."/>
            <person name="Pauchet Y."/>
        </authorList>
    </citation>
    <scope>NUCLEOTIDE SEQUENCE</scope>
    <source>
        <strain evidence="1">MMC_N1</strain>
    </source>
</reference>
<gene>
    <name evidence="1" type="ORF">NQ317_017780</name>
</gene>
<comment type="caution">
    <text evidence="1">The sequence shown here is derived from an EMBL/GenBank/DDBJ whole genome shotgun (WGS) entry which is preliminary data.</text>
</comment>
<keyword evidence="2" id="KW-1185">Reference proteome</keyword>
<organism evidence="1 2">
    <name type="scientific">Molorchus minor</name>
    <dbReference type="NCBI Taxonomy" id="1323400"/>
    <lineage>
        <taxon>Eukaryota</taxon>
        <taxon>Metazoa</taxon>
        <taxon>Ecdysozoa</taxon>
        <taxon>Arthropoda</taxon>
        <taxon>Hexapoda</taxon>
        <taxon>Insecta</taxon>
        <taxon>Pterygota</taxon>
        <taxon>Neoptera</taxon>
        <taxon>Endopterygota</taxon>
        <taxon>Coleoptera</taxon>
        <taxon>Polyphaga</taxon>
        <taxon>Cucujiformia</taxon>
        <taxon>Chrysomeloidea</taxon>
        <taxon>Cerambycidae</taxon>
        <taxon>Lamiinae</taxon>
        <taxon>Monochamini</taxon>
        <taxon>Molorchus</taxon>
    </lineage>
</organism>
<evidence type="ECO:0000313" key="1">
    <source>
        <dbReference type="EMBL" id="KAJ8984130.1"/>
    </source>
</evidence>
<dbReference type="Proteomes" id="UP001162164">
    <property type="component" value="Unassembled WGS sequence"/>
</dbReference>
<protein>
    <submittedName>
        <fullName evidence="1">Uncharacterized protein</fullName>
    </submittedName>
</protein>
<name>A0ABQ9K0J9_9CUCU</name>
<evidence type="ECO:0000313" key="2">
    <source>
        <dbReference type="Proteomes" id="UP001162164"/>
    </source>
</evidence>